<dbReference type="AlphaFoldDB" id="A0A0D3GIU8"/>
<proteinExistence type="predicted"/>
<dbReference type="Proteomes" id="UP000026960">
    <property type="component" value="Chromosome 6"/>
</dbReference>
<dbReference type="PaxDb" id="65489-OBART06G21540.1"/>
<keyword evidence="2" id="KW-1185">Reference proteome</keyword>
<name>A0A0D3GIU8_9ORYZ</name>
<sequence>MELIKAAPCCYGELNSANCAYARGANEEAVQSTPTPSPLLKEFISSIAVVADKGGDAKMSISFTREC</sequence>
<dbReference type="EnsemblPlants" id="OBART06G21540.1">
    <property type="protein sequence ID" value="OBART06G21540.1"/>
    <property type="gene ID" value="OBART06G21540"/>
</dbReference>
<protein>
    <submittedName>
        <fullName evidence="1">Uncharacterized protein</fullName>
    </submittedName>
</protein>
<evidence type="ECO:0000313" key="1">
    <source>
        <dbReference type="EnsemblPlants" id="OBART06G21540.1"/>
    </source>
</evidence>
<accession>A0A0D3GIU8</accession>
<reference evidence="1" key="1">
    <citation type="journal article" date="2009" name="Rice">
        <title>De Novo Next Generation Sequencing of Plant Genomes.</title>
        <authorList>
            <person name="Rounsley S."/>
            <person name="Marri P.R."/>
            <person name="Yu Y."/>
            <person name="He R."/>
            <person name="Sisneros N."/>
            <person name="Goicoechea J.L."/>
            <person name="Lee S.J."/>
            <person name="Angelova A."/>
            <person name="Kudrna D."/>
            <person name="Luo M."/>
            <person name="Affourtit J."/>
            <person name="Desany B."/>
            <person name="Knight J."/>
            <person name="Niazi F."/>
            <person name="Egholm M."/>
            <person name="Wing R.A."/>
        </authorList>
    </citation>
    <scope>NUCLEOTIDE SEQUENCE [LARGE SCALE GENOMIC DNA]</scope>
    <source>
        <strain evidence="1">cv. IRGC 105608</strain>
    </source>
</reference>
<dbReference type="Gramene" id="OBART06G21540.1">
    <property type="protein sequence ID" value="OBART06G21540.1"/>
    <property type="gene ID" value="OBART06G21540"/>
</dbReference>
<dbReference type="HOGENOM" id="CLU_2816468_0_0_1"/>
<evidence type="ECO:0000313" key="2">
    <source>
        <dbReference type="Proteomes" id="UP000026960"/>
    </source>
</evidence>
<organism evidence="1">
    <name type="scientific">Oryza barthii</name>
    <dbReference type="NCBI Taxonomy" id="65489"/>
    <lineage>
        <taxon>Eukaryota</taxon>
        <taxon>Viridiplantae</taxon>
        <taxon>Streptophyta</taxon>
        <taxon>Embryophyta</taxon>
        <taxon>Tracheophyta</taxon>
        <taxon>Spermatophyta</taxon>
        <taxon>Magnoliopsida</taxon>
        <taxon>Liliopsida</taxon>
        <taxon>Poales</taxon>
        <taxon>Poaceae</taxon>
        <taxon>BOP clade</taxon>
        <taxon>Oryzoideae</taxon>
        <taxon>Oryzeae</taxon>
        <taxon>Oryzinae</taxon>
        <taxon>Oryza</taxon>
    </lineage>
</organism>
<reference evidence="1" key="2">
    <citation type="submission" date="2015-03" db="UniProtKB">
        <authorList>
            <consortium name="EnsemblPlants"/>
        </authorList>
    </citation>
    <scope>IDENTIFICATION</scope>
</reference>